<name>A0A561EZQ1_9ACTN</name>
<feature type="region of interest" description="Disordered" evidence="1">
    <location>
        <begin position="1"/>
        <end position="27"/>
    </location>
</feature>
<dbReference type="AlphaFoldDB" id="A0A561EZQ1"/>
<evidence type="ECO:0000313" key="2">
    <source>
        <dbReference type="EMBL" id="TWE21086.1"/>
    </source>
</evidence>
<sequence>MSLPTPRHEQAAGGRSDGDDPAPHRKTDVTTTMHATGLPAGLAPFADTLSALTPALALAIGPMVRRIDALVGDREPLVAHEGTLDGYGGLARRGRWDQLLPSEWLLAEELPDEFLRRLVDGELLHVAPEYREPSLRGRVVVLVDAGPAQAGAGRLVQLAALVVLHRRAAARGSQLVVGVLGDDPEKWLTGGLAELLPRWLNGRRDTEPDARTVARAAEALDADDESWLLTAPALAAELPARRRTLASEVCAWGADGATHVRLTLGGATAELPLPASEIAVRALRGAEFRRGGPVVVSLPGVPDLRLPTFTSPSRTLLARGRGARSLVAVRVPDPGAPMGGVRRHFLPGPVVAAARIGRRLITLVVDGHELATHVIGRPLGSGRREPVSRQKVALDDALLAELLEEPVLPVQLDGEALLCPLAGRWWRILPDGSVRYDRAVSSDATHPARPRFSWARESDGSGGARPGNADGEADYVFGGEATAWSRDGELWRVLGSDGRGTKIVVPPDAQVIGLVRQAESTALITLAMAGRLVRSVRPDGSRTLSRFSGGAMPPVVHPTLPLIAAEPKRGRIVVGDAVSGQVHMTLGSNT</sequence>
<gene>
    <name evidence="2" type="ORF">FB465_6253</name>
</gene>
<keyword evidence="3" id="KW-1185">Reference proteome</keyword>
<evidence type="ECO:0000256" key="1">
    <source>
        <dbReference type="SAM" id="MobiDB-lite"/>
    </source>
</evidence>
<dbReference type="Proteomes" id="UP000318416">
    <property type="component" value="Unassembled WGS sequence"/>
</dbReference>
<feature type="region of interest" description="Disordered" evidence="1">
    <location>
        <begin position="447"/>
        <end position="472"/>
    </location>
</feature>
<accession>A0A561EZQ1</accession>
<organism evidence="2 3">
    <name type="scientific">Kitasatospora atroaurantiaca</name>
    <dbReference type="NCBI Taxonomy" id="285545"/>
    <lineage>
        <taxon>Bacteria</taxon>
        <taxon>Bacillati</taxon>
        <taxon>Actinomycetota</taxon>
        <taxon>Actinomycetes</taxon>
        <taxon>Kitasatosporales</taxon>
        <taxon>Streptomycetaceae</taxon>
        <taxon>Kitasatospora</taxon>
    </lineage>
</organism>
<evidence type="ECO:0000313" key="3">
    <source>
        <dbReference type="Proteomes" id="UP000318416"/>
    </source>
</evidence>
<reference evidence="2 3" key="1">
    <citation type="submission" date="2019-06" db="EMBL/GenBank/DDBJ databases">
        <title>Sequencing the genomes of 1000 actinobacteria strains.</title>
        <authorList>
            <person name="Klenk H.-P."/>
        </authorList>
    </citation>
    <scope>NUCLEOTIDE SEQUENCE [LARGE SCALE GENOMIC DNA]</scope>
    <source>
        <strain evidence="2 3">DSM 41649</strain>
    </source>
</reference>
<protein>
    <submittedName>
        <fullName evidence="2">Uncharacterized protein</fullName>
    </submittedName>
</protein>
<proteinExistence type="predicted"/>
<dbReference type="EMBL" id="VIVR01000001">
    <property type="protein sequence ID" value="TWE21086.1"/>
    <property type="molecule type" value="Genomic_DNA"/>
</dbReference>
<comment type="caution">
    <text evidence="2">The sequence shown here is derived from an EMBL/GenBank/DDBJ whole genome shotgun (WGS) entry which is preliminary data.</text>
</comment>